<dbReference type="Pfam" id="PF19458">
    <property type="entry name" value="DUF5995"/>
    <property type="match status" value="1"/>
</dbReference>
<evidence type="ECO:0000313" key="1">
    <source>
        <dbReference type="EMBL" id="MFD1601072.1"/>
    </source>
</evidence>
<keyword evidence="2" id="KW-1185">Reference proteome</keyword>
<dbReference type="Proteomes" id="UP001597085">
    <property type="component" value="Unassembled WGS sequence"/>
</dbReference>
<name>A0ABD6CVN2_9EURY</name>
<dbReference type="EMBL" id="JBHUDK010000035">
    <property type="protein sequence ID" value="MFD1601072.1"/>
    <property type="molecule type" value="Genomic_DNA"/>
</dbReference>
<sequence length="322" mass="36680">MITIHNGIPTAAELRAFALKYRRSGPDPRTTARRLASIEANEEVLEILSEPFTSVEDTHDRLVRTEQSFRERSDRRSVFLTVYTRMTAAVRSGIRSGRFANEEWARRYLVAFANYYRRALLAFERRDFEAVPAPWRIGFTASVRGDSLIAQDALSGINAHINYDLTYTLDDVGIDPDRDAKRADHDQINEVLNRLIDTVQDVLVDVYSAVGISQIDDLLGQLDEQLAFLGLTRSRQFAWRNAVLLADLPWQAIERYVDWRTQTVATGIAQFVLAPRTTSATYDPLRSAEADHRTVAAFHEAFEDRVPERLLGNATRLDHVRE</sequence>
<dbReference type="AlphaFoldDB" id="A0ABD6CVN2"/>
<gene>
    <name evidence="1" type="ORF">ACFSBX_19245</name>
</gene>
<organism evidence="1 2">
    <name type="scientific">Halobellus rarus</name>
    <dbReference type="NCBI Taxonomy" id="1126237"/>
    <lineage>
        <taxon>Archaea</taxon>
        <taxon>Methanobacteriati</taxon>
        <taxon>Methanobacteriota</taxon>
        <taxon>Stenosarchaea group</taxon>
        <taxon>Halobacteria</taxon>
        <taxon>Halobacteriales</taxon>
        <taxon>Haloferacaceae</taxon>
        <taxon>Halobellus</taxon>
    </lineage>
</organism>
<proteinExistence type="predicted"/>
<dbReference type="InterPro" id="IPR046037">
    <property type="entry name" value="DUF5995"/>
</dbReference>
<evidence type="ECO:0000313" key="2">
    <source>
        <dbReference type="Proteomes" id="UP001597085"/>
    </source>
</evidence>
<dbReference type="RefSeq" id="WP_390278826.1">
    <property type="nucleotide sequence ID" value="NZ_JANHDI010000010.1"/>
</dbReference>
<comment type="caution">
    <text evidence="1">The sequence shown here is derived from an EMBL/GenBank/DDBJ whole genome shotgun (WGS) entry which is preliminary data.</text>
</comment>
<reference evidence="1 2" key="1">
    <citation type="journal article" date="2019" name="Int. J. Syst. Evol. Microbiol.">
        <title>The Global Catalogue of Microorganisms (GCM) 10K type strain sequencing project: providing services to taxonomists for standard genome sequencing and annotation.</title>
        <authorList>
            <consortium name="The Broad Institute Genomics Platform"/>
            <consortium name="The Broad Institute Genome Sequencing Center for Infectious Disease"/>
            <person name="Wu L."/>
            <person name="Ma J."/>
        </authorList>
    </citation>
    <scope>NUCLEOTIDE SEQUENCE [LARGE SCALE GENOMIC DNA]</scope>
    <source>
        <strain evidence="1 2">CGMCC 1.12121</strain>
    </source>
</reference>
<protein>
    <submittedName>
        <fullName evidence="1">DUF5995 family protein</fullName>
    </submittedName>
</protein>
<accession>A0ABD6CVN2</accession>